<dbReference type="InterPro" id="IPR011006">
    <property type="entry name" value="CheY-like_superfamily"/>
</dbReference>
<dbReference type="PANTHER" id="PTHR45228:SF1">
    <property type="entry name" value="CYCLIC DI-GMP PHOSPHODIESTERASE TM_0186"/>
    <property type="match status" value="1"/>
</dbReference>
<dbReference type="Pfam" id="PF13487">
    <property type="entry name" value="HD_5"/>
    <property type="match status" value="1"/>
</dbReference>
<sequence>MTENRKLNLLYYNIFPKNKDIILNAAIPIDISVSFTDNINDVMKKVMSGSNVDMLFIDYNGSQNILDLVSAVHKYDADLLICFVTDISDDEEKIKAYNAGVIEYFIMPLNSRVLQAVLKNTAGLRDSRLNLYSKADNLQYEVQQAINTVKERELESLLLLARVSEYKDKDTSSHILRVGKYSAMIMENLGGSREDIELMLYSAPLHDVGKIGIADNILNKTSRLTVEEYNIMKTHTIKGYEILTGTKSKYLEAGAIIALSHHEKYDGSGYPKGLKGDEIPLYGRITAVADVFDALVSERIYKNSWTLTQAVEYIKSQSGIHFDPLIVEKFLEKIDTAAEIAKELKPEK</sequence>
<dbReference type="SMART" id="SM00471">
    <property type="entry name" value="HDc"/>
    <property type="match status" value="1"/>
</dbReference>
<reference evidence="2" key="2">
    <citation type="submission" date="2021-04" db="EMBL/GenBank/DDBJ databases">
        <authorList>
            <person name="Gilroy R."/>
        </authorList>
    </citation>
    <scope>NUCLEOTIDE SEQUENCE</scope>
    <source>
        <strain evidence="2">ChiW4-1371</strain>
    </source>
</reference>
<evidence type="ECO:0000313" key="3">
    <source>
        <dbReference type="Proteomes" id="UP000824176"/>
    </source>
</evidence>
<evidence type="ECO:0000259" key="1">
    <source>
        <dbReference type="PROSITE" id="PS51832"/>
    </source>
</evidence>
<dbReference type="InterPro" id="IPR037522">
    <property type="entry name" value="HD_GYP_dom"/>
</dbReference>
<evidence type="ECO:0000313" key="2">
    <source>
        <dbReference type="EMBL" id="HIZ90043.1"/>
    </source>
</evidence>
<gene>
    <name evidence="2" type="ORF">H9804_08850</name>
</gene>
<accession>A0A9D2GU43</accession>
<dbReference type="CDD" id="cd00077">
    <property type="entry name" value="HDc"/>
    <property type="match status" value="1"/>
</dbReference>
<dbReference type="PROSITE" id="PS51832">
    <property type="entry name" value="HD_GYP"/>
    <property type="match status" value="1"/>
</dbReference>
<dbReference type="SUPFAM" id="SSF109604">
    <property type="entry name" value="HD-domain/PDEase-like"/>
    <property type="match status" value="1"/>
</dbReference>
<proteinExistence type="predicted"/>
<dbReference type="SUPFAM" id="SSF52172">
    <property type="entry name" value="CheY-like"/>
    <property type="match status" value="1"/>
</dbReference>
<dbReference type="Gene3D" id="1.10.3210.10">
    <property type="entry name" value="Hypothetical protein af1432"/>
    <property type="match status" value="1"/>
</dbReference>
<dbReference type="Proteomes" id="UP000824176">
    <property type="component" value="Unassembled WGS sequence"/>
</dbReference>
<reference evidence="2" key="1">
    <citation type="journal article" date="2021" name="PeerJ">
        <title>Extensive microbial diversity within the chicken gut microbiome revealed by metagenomics and culture.</title>
        <authorList>
            <person name="Gilroy R."/>
            <person name="Ravi A."/>
            <person name="Getino M."/>
            <person name="Pursley I."/>
            <person name="Horton D.L."/>
            <person name="Alikhan N.F."/>
            <person name="Baker D."/>
            <person name="Gharbi K."/>
            <person name="Hall N."/>
            <person name="Watson M."/>
            <person name="Adriaenssens E.M."/>
            <person name="Foster-Nyarko E."/>
            <person name="Jarju S."/>
            <person name="Secka A."/>
            <person name="Antonio M."/>
            <person name="Oren A."/>
            <person name="Chaudhuri R.R."/>
            <person name="La Ragione R."/>
            <person name="Hildebrand F."/>
            <person name="Pallen M.J."/>
        </authorList>
    </citation>
    <scope>NUCLEOTIDE SEQUENCE</scope>
    <source>
        <strain evidence="2">ChiW4-1371</strain>
    </source>
</reference>
<organism evidence="2 3">
    <name type="scientific">Candidatus Mucispirillum faecigallinarum</name>
    <dbReference type="NCBI Taxonomy" id="2838699"/>
    <lineage>
        <taxon>Bacteria</taxon>
        <taxon>Pseudomonadati</taxon>
        <taxon>Deferribacterota</taxon>
        <taxon>Deferribacteres</taxon>
        <taxon>Deferribacterales</taxon>
        <taxon>Mucispirillaceae</taxon>
        <taxon>Mucispirillum</taxon>
    </lineage>
</organism>
<name>A0A9D2GU43_9BACT</name>
<dbReference type="InterPro" id="IPR003607">
    <property type="entry name" value="HD/PDEase_dom"/>
</dbReference>
<comment type="caution">
    <text evidence="2">The sequence shown here is derived from an EMBL/GenBank/DDBJ whole genome shotgun (WGS) entry which is preliminary data.</text>
</comment>
<dbReference type="Gene3D" id="3.40.50.2300">
    <property type="match status" value="1"/>
</dbReference>
<dbReference type="PANTHER" id="PTHR45228">
    <property type="entry name" value="CYCLIC DI-GMP PHOSPHODIESTERASE TM_0186-RELATED"/>
    <property type="match status" value="1"/>
</dbReference>
<dbReference type="EMBL" id="DXAQ01000131">
    <property type="protein sequence ID" value="HIZ90043.1"/>
    <property type="molecule type" value="Genomic_DNA"/>
</dbReference>
<dbReference type="AlphaFoldDB" id="A0A9D2GU43"/>
<feature type="domain" description="HD-GYP" evidence="1">
    <location>
        <begin position="149"/>
        <end position="346"/>
    </location>
</feature>
<protein>
    <submittedName>
        <fullName evidence="2">HD domain-containing protein</fullName>
    </submittedName>
</protein>
<dbReference type="InterPro" id="IPR052020">
    <property type="entry name" value="Cyclic_di-GMP/3'3'-cGAMP_PDE"/>
</dbReference>